<dbReference type="EMBL" id="BPVZ01000036">
    <property type="protein sequence ID" value="GKV12466.1"/>
    <property type="molecule type" value="Genomic_DNA"/>
</dbReference>
<organism evidence="1 2">
    <name type="scientific">Rubroshorea leprosula</name>
    <dbReference type="NCBI Taxonomy" id="152421"/>
    <lineage>
        <taxon>Eukaryota</taxon>
        <taxon>Viridiplantae</taxon>
        <taxon>Streptophyta</taxon>
        <taxon>Embryophyta</taxon>
        <taxon>Tracheophyta</taxon>
        <taxon>Spermatophyta</taxon>
        <taxon>Magnoliopsida</taxon>
        <taxon>eudicotyledons</taxon>
        <taxon>Gunneridae</taxon>
        <taxon>Pentapetalae</taxon>
        <taxon>rosids</taxon>
        <taxon>malvids</taxon>
        <taxon>Malvales</taxon>
        <taxon>Dipterocarpaceae</taxon>
        <taxon>Rubroshorea</taxon>
    </lineage>
</organism>
<protein>
    <submittedName>
        <fullName evidence="1">Uncharacterized protein</fullName>
    </submittedName>
</protein>
<comment type="caution">
    <text evidence="1">The sequence shown here is derived from an EMBL/GenBank/DDBJ whole genome shotgun (WGS) entry which is preliminary data.</text>
</comment>
<evidence type="ECO:0000313" key="2">
    <source>
        <dbReference type="Proteomes" id="UP001054252"/>
    </source>
</evidence>
<gene>
    <name evidence="1" type="ORF">SLEP1_g23605</name>
</gene>
<sequence>MLIFIFFVFPSFHHIQQQIRKSHLKVLDSAVIEVKITTHHPGAAGRK</sequence>
<keyword evidence="2" id="KW-1185">Reference proteome</keyword>
<evidence type="ECO:0000313" key="1">
    <source>
        <dbReference type="EMBL" id="GKV12466.1"/>
    </source>
</evidence>
<name>A0AAV5JJ46_9ROSI</name>
<dbReference type="AlphaFoldDB" id="A0AAV5JJ46"/>
<proteinExistence type="predicted"/>
<reference evidence="1 2" key="1">
    <citation type="journal article" date="2021" name="Commun. Biol.">
        <title>The genome of Shorea leprosula (Dipterocarpaceae) highlights the ecological relevance of drought in aseasonal tropical rainforests.</title>
        <authorList>
            <person name="Ng K.K.S."/>
            <person name="Kobayashi M.J."/>
            <person name="Fawcett J.A."/>
            <person name="Hatakeyama M."/>
            <person name="Paape T."/>
            <person name="Ng C.H."/>
            <person name="Ang C.C."/>
            <person name="Tnah L.H."/>
            <person name="Lee C.T."/>
            <person name="Nishiyama T."/>
            <person name="Sese J."/>
            <person name="O'Brien M.J."/>
            <person name="Copetti D."/>
            <person name="Mohd Noor M.I."/>
            <person name="Ong R.C."/>
            <person name="Putra M."/>
            <person name="Sireger I.Z."/>
            <person name="Indrioko S."/>
            <person name="Kosugi Y."/>
            <person name="Izuno A."/>
            <person name="Isagi Y."/>
            <person name="Lee S.L."/>
            <person name="Shimizu K.K."/>
        </authorList>
    </citation>
    <scope>NUCLEOTIDE SEQUENCE [LARGE SCALE GENOMIC DNA]</scope>
    <source>
        <strain evidence="1">214</strain>
    </source>
</reference>
<accession>A0AAV5JJ46</accession>
<dbReference type="Proteomes" id="UP001054252">
    <property type="component" value="Unassembled WGS sequence"/>
</dbReference>